<evidence type="ECO:0000313" key="3">
    <source>
        <dbReference type="Proteomes" id="UP000198963"/>
    </source>
</evidence>
<dbReference type="STRING" id="1249933.SAMN04489797_2393"/>
<keyword evidence="3" id="KW-1185">Reference proteome</keyword>
<feature type="transmembrane region" description="Helical" evidence="1">
    <location>
        <begin position="6"/>
        <end position="25"/>
    </location>
</feature>
<organism evidence="2 3">
    <name type="scientific">Winogradskyella sediminis</name>
    <dbReference type="NCBI Taxonomy" id="1382466"/>
    <lineage>
        <taxon>Bacteria</taxon>
        <taxon>Pseudomonadati</taxon>
        <taxon>Bacteroidota</taxon>
        <taxon>Flavobacteriia</taxon>
        <taxon>Flavobacteriales</taxon>
        <taxon>Flavobacteriaceae</taxon>
        <taxon>Winogradskyella</taxon>
    </lineage>
</organism>
<proteinExistence type="predicted"/>
<accession>A0A1H1UYK6</accession>
<keyword evidence="1" id="KW-0812">Transmembrane</keyword>
<reference evidence="2 3" key="1">
    <citation type="submission" date="2016-10" db="EMBL/GenBank/DDBJ databases">
        <authorList>
            <person name="Varghese N."/>
            <person name="Submissions S."/>
        </authorList>
    </citation>
    <scope>NUCLEOTIDE SEQUENCE [LARGE SCALE GENOMIC DNA]</scope>
    <source>
        <strain evidence="2 3">RHA_55</strain>
    </source>
</reference>
<keyword evidence="1" id="KW-1133">Transmembrane helix</keyword>
<gene>
    <name evidence="2" type="ORF">SAMN04489797_2393</name>
</gene>
<dbReference type="Proteomes" id="UP000198963">
    <property type="component" value="Chromosome I"/>
</dbReference>
<dbReference type="RefSeq" id="WP_092446914.1">
    <property type="nucleotide sequence ID" value="NZ_JBLXAG010000038.1"/>
</dbReference>
<dbReference type="AlphaFoldDB" id="A0A1H1UYK6"/>
<protein>
    <submittedName>
        <fullName evidence="2">Uncharacterized protein</fullName>
    </submittedName>
</protein>
<name>A0A1H1UYK6_9FLAO</name>
<dbReference type="EMBL" id="LT629774">
    <property type="protein sequence ID" value="SDS77614.1"/>
    <property type="molecule type" value="Genomic_DNA"/>
</dbReference>
<keyword evidence="1" id="KW-0472">Membrane</keyword>
<evidence type="ECO:0000313" key="2">
    <source>
        <dbReference type="EMBL" id="SDS77614.1"/>
    </source>
</evidence>
<sequence>MIVKAIYFSVIFVFCSNFMFAQYGWTEAEVFLKNDEVLKGLASIPMMYGTVNLKKEQLKFKADKKSKKSKYKPEDIDSIIFTVTYKERIDGKRVEKTRIETYIPIYLNKKQSKMGFAEILVDGELKLVGRTIMVQSGGSWTPATGAPNSVPVYNPGYMGVHNQVMILRPGTTPEIFNHVSLTKSFRKRAMEYFSDCPALQTKIETKEFKKVDLQAIVRFYNANCN</sequence>
<evidence type="ECO:0000256" key="1">
    <source>
        <dbReference type="SAM" id="Phobius"/>
    </source>
</evidence>